<dbReference type="Pfam" id="PF23140">
    <property type="entry name" value="Gp80"/>
    <property type="match status" value="1"/>
</dbReference>
<organism evidence="1">
    <name type="scientific">Firmicutes phage HS17</name>
    <dbReference type="NCBI Taxonomy" id="3056395"/>
    <lineage>
        <taxon>Viruses</taxon>
    </lineage>
</organism>
<proteinExistence type="predicted"/>
<evidence type="ECO:0000313" key="1">
    <source>
        <dbReference type="EMBL" id="WLJ26195.1"/>
    </source>
</evidence>
<name>A0AA49X4C6_9VIRU</name>
<dbReference type="InterPro" id="IPR056908">
    <property type="entry name" value="Gp80-like"/>
</dbReference>
<dbReference type="EMBL" id="OQ890323">
    <property type="protein sequence ID" value="WLJ26195.1"/>
    <property type="molecule type" value="Genomic_DNA"/>
</dbReference>
<accession>A0AA49X4C6</accession>
<reference evidence="1" key="1">
    <citation type="submission" date="2023-04" db="EMBL/GenBank/DDBJ databases">
        <title>The human skin virome in hidradenitis suppurativa patients.</title>
        <authorList>
            <person name="Jansen D."/>
        </authorList>
    </citation>
    <scope>NUCLEOTIDE SEQUENCE</scope>
    <source>
        <strain evidence="1">VC4_HSPhageB</strain>
    </source>
</reference>
<protein>
    <submittedName>
        <fullName evidence="1">Uncharacterized protein</fullName>
    </submittedName>
</protein>
<sequence>MAKASNYLEDMVLNYFLRNQQVTQPTNLYLALYKTNPTDADTGAEVVGGGYVRQQISFTAPTQQSDKAVIGNATRIEFPTANAEWGEVAYFGIRDAREGGNLLVHGAFNKPTQIVEGNKFILDSGNLTVTMA</sequence>